<organism evidence="2">
    <name type="scientific">Arundo donax</name>
    <name type="common">Giant reed</name>
    <name type="synonym">Donax arundinaceus</name>
    <dbReference type="NCBI Taxonomy" id="35708"/>
    <lineage>
        <taxon>Eukaryota</taxon>
        <taxon>Viridiplantae</taxon>
        <taxon>Streptophyta</taxon>
        <taxon>Embryophyta</taxon>
        <taxon>Tracheophyta</taxon>
        <taxon>Spermatophyta</taxon>
        <taxon>Magnoliopsida</taxon>
        <taxon>Liliopsida</taxon>
        <taxon>Poales</taxon>
        <taxon>Poaceae</taxon>
        <taxon>PACMAD clade</taxon>
        <taxon>Arundinoideae</taxon>
        <taxon>Arundineae</taxon>
        <taxon>Arundo</taxon>
    </lineage>
</organism>
<reference evidence="2" key="2">
    <citation type="journal article" date="2015" name="Data Brief">
        <title>Shoot transcriptome of the giant reed, Arundo donax.</title>
        <authorList>
            <person name="Barrero R.A."/>
            <person name="Guerrero F.D."/>
            <person name="Moolhuijzen P."/>
            <person name="Goolsby J.A."/>
            <person name="Tidwell J."/>
            <person name="Bellgard S.E."/>
            <person name="Bellgard M.I."/>
        </authorList>
    </citation>
    <scope>NUCLEOTIDE SEQUENCE</scope>
    <source>
        <tissue evidence="2">Shoot tissue taken approximately 20 cm above the soil surface</tissue>
    </source>
</reference>
<sequence length="43" mass="4975">MVHGNVHAGPRPRIRRRGSSPESRRGNCTLCINYLKGLFYYLK</sequence>
<name>A0A0A8YX65_ARUDO</name>
<accession>A0A0A8YX65</accession>
<evidence type="ECO:0000256" key="1">
    <source>
        <dbReference type="SAM" id="MobiDB-lite"/>
    </source>
</evidence>
<protein>
    <submittedName>
        <fullName evidence="2">Uncharacterized protein</fullName>
    </submittedName>
</protein>
<evidence type="ECO:0000313" key="2">
    <source>
        <dbReference type="EMBL" id="JAD29075.1"/>
    </source>
</evidence>
<dbReference type="EMBL" id="GBRH01268820">
    <property type="protein sequence ID" value="JAD29075.1"/>
    <property type="molecule type" value="Transcribed_RNA"/>
</dbReference>
<feature type="region of interest" description="Disordered" evidence="1">
    <location>
        <begin position="1"/>
        <end position="26"/>
    </location>
</feature>
<dbReference type="AlphaFoldDB" id="A0A0A8YX65"/>
<reference evidence="2" key="1">
    <citation type="submission" date="2014-09" db="EMBL/GenBank/DDBJ databases">
        <authorList>
            <person name="Magalhaes I.L.F."/>
            <person name="Oliveira U."/>
            <person name="Santos F.R."/>
            <person name="Vidigal T.H.D.A."/>
            <person name="Brescovit A.D."/>
            <person name="Santos A.J."/>
        </authorList>
    </citation>
    <scope>NUCLEOTIDE SEQUENCE</scope>
    <source>
        <tissue evidence="2">Shoot tissue taken approximately 20 cm above the soil surface</tissue>
    </source>
</reference>
<proteinExistence type="predicted"/>